<keyword evidence="2" id="KW-1185">Reference proteome</keyword>
<dbReference type="Proteomes" id="UP001054945">
    <property type="component" value="Unassembled WGS sequence"/>
</dbReference>
<gene>
    <name evidence="1" type="ORF">CEXT_221301</name>
</gene>
<name>A0AAV4VE77_CAEEX</name>
<dbReference type="EMBL" id="BPLR01014302">
    <property type="protein sequence ID" value="GIY67939.1"/>
    <property type="molecule type" value="Genomic_DNA"/>
</dbReference>
<comment type="caution">
    <text evidence="1">The sequence shown here is derived from an EMBL/GenBank/DDBJ whole genome shotgun (WGS) entry which is preliminary data.</text>
</comment>
<organism evidence="1 2">
    <name type="scientific">Caerostris extrusa</name>
    <name type="common">Bark spider</name>
    <name type="synonym">Caerostris bankana</name>
    <dbReference type="NCBI Taxonomy" id="172846"/>
    <lineage>
        <taxon>Eukaryota</taxon>
        <taxon>Metazoa</taxon>
        <taxon>Ecdysozoa</taxon>
        <taxon>Arthropoda</taxon>
        <taxon>Chelicerata</taxon>
        <taxon>Arachnida</taxon>
        <taxon>Araneae</taxon>
        <taxon>Araneomorphae</taxon>
        <taxon>Entelegynae</taxon>
        <taxon>Araneoidea</taxon>
        <taxon>Araneidae</taxon>
        <taxon>Caerostris</taxon>
    </lineage>
</organism>
<proteinExistence type="predicted"/>
<accession>A0AAV4VE77</accession>
<reference evidence="1 2" key="1">
    <citation type="submission" date="2021-06" db="EMBL/GenBank/DDBJ databases">
        <title>Caerostris extrusa draft genome.</title>
        <authorList>
            <person name="Kono N."/>
            <person name="Arakawa K."/>
        </authorList>
    </citation>
    <scope>NUCLEOTIDE SEQUENCE [LARGE SCALE GENOMIC DNA]</scope>
</reference>
<dbReference type="AlphaFoldDB" id="A0AAV4VE77"/>
<evidence type="ECO:0000313" key="2">
    <source>
        <dbReference type="Proteomes" id="UP001054945"/>
    </source>
</evidence>
<sequence>MDHSLQIDTNCLEIICDIIAGLVQEWLIVCSDMTERTKWLMSAEINNLSYPLCRMKQEEISNFLRVLVKNREAIEALFDHSSEIQRMIMQHSDNVLLKKIFEDQLRLLDMVRDFGEAHIILMQYDNKLKLHEISLYL</sequence>
<protein>
    <submittedName>
        <fullName evidence="1">Uncharacterized protein</fullName>
    </submittedName>
</protein>
<evidence type="ECO:0000313" key="1">
    <source>
        <dbReference type="EMBL" id="GIY67939.1"/>
    </source>
</evidence>